<dbReference type="InterPro" id="IPR000706">
    <property type="entry name" value="AGPR_type-1"/>
</dbReference>
<dbReference type="UniPathway" id="UPA00068">
    <property type="reaction ID" value="UER00108"/>
</dbReference>
<dbReference type="Proteomes" id="UP000013015">
    <property type="component" value="Unassembled WGS sequence"/>
</dbReference>
<evidence type="ECO:0000259" key="7">
    <source>
        <dbReference type="SMART" id="SM00859"/>
    </source>
</evidence>
<evidence type="ECO:0000313" key="9">
    <source>
        <dbReference type="Proteomes" id="UP000013015"/>
    </source>
</evidence>
<evidence type="ECO:0000256" key="5">
    <source>
        <dbReference type="HAMAP-Rule" id="MF_00150"/>
    </source>
</evidence>
<comment type="catalytic activity">
    <reaction evidence="5">
        <text>N-acetyl-L-glutamate 5-semialdehyde + phosphate + NADP(+) = N-acetyl-L-glutamyl 5-phosphate + NADPH + H(+)</text>
        <dbReference type="Rhea" id="RHEA:21588"/>
        <dbReference type="ChEBI" id="CHEBI:15378"/>
        <dbReference type="ChEBI" id="CHEBI:29123"/>
        <dbReference type="ChEBI" id="CHEBI:43474"/>
        <dbReference type="ChEBI" id="CHEBI:57783"/>
        <dbReference type="ChEBI" id="CHEBI:57936"/>
        <dbReference type="ChEBI" id="CHEBI:58349"/>
        <dbReference type="EC" id="1.2.1.38"/>
    </reaction>
</comment>
<feature type="domain" description="Semialdehyde dehydrogenase NAD-binding" evidence="7">
    <location>
        <begin position="6"/>
        <end position="141"/>
    </location>
</feature>
<dbReference type="NCBIfam" id="TIGR01850">
    <property type="entry name" value="argC"/>
    <property type="match status" value="1"/>
</dbReference>
<dbReference type="Gene3D" id="3.30.360.10">
    <property type="entry name" value="Dihydrodipicolinate Reductase, domain 2"/>
    <property type="match status" value="1"/>
</dbReference>
<dbReference type="GO" id="GO:0005737">
    <property type="term" value="C:cytoplasm"/>
    <property type="evidence" value="ECO:0007669"/>
    <property type="project" value="UniProtKB-SubCell"/>
</dbReference>
<comment type="caution">
    <text evidence="8">The sequence shown here is derived from an EMBL/GenBank/DDBJ whole genome shotgun (WGS) entry which is preliminary data.</text>
</comment>
<dbReference type="SUPFAM" id="SSF51735">
    <property type="entry name" value="NAD(P)-binding Rossmann-fold domains"/>
    <property type="match status" value="1"/>
</dbReference>
<reference evidence="8 9" key="1">
    <citation type="submission" date="2013-03" db="EMBL/GenBank/DDBJ databases">
        <title>Reference genome for the Human Microbiome Project.</title>
        <authorList>
            <person name="Aqrawi P."/>
            <person name="Ayvaz T."/>
            <person name="Bess C."/>
            <person name="Blankenburg K."/>
            <person name="Coyle M."/>
            <person name="Deng J."/>
            <person name="Forbes L."/>
            <person name="Fowler G."/>
            <person name="Francisco L."/>
            <person name="Fu Q."/>
            <person name="Gibbs R."/>
            <person name="Gross S."/>
            <person name="Gubbala S."/>
            <person name="Hale W."/>
            <person name="Hemphill L."/>
            <person name="Highlander S."/>
            <person name="Hirani K."/>
            <person name="Jackson L."/>
            <person name="Jakkamsetti A."/>
            <person name="Javaid M."/>
            <person name="Jayaseelan J.C."/>
            <person name="Jiang H."/>
            <person name="Joshi V."/>
            <person name="Korchina V."/>
            <person name="Kovar C."/>
            <person name="Lara F."/>
            <person name="Lee S."/>
            <person name="Liu Y."/>
            <person name="Mata R."/>
            <person name="Mathew T."/>
            <person name="Munidasa M."/>
            <person name="Muzny D."/>
            <person name="Nazareth L."/>
            <person name="Ngo R."/>
            <person name="Nguyen L."/>
            <person name="Nguyen N."/>
            <person name="Okwuonu G."/>
            <person name="Ongeri F."/>
            <person name="Palculict T."/>
            <person name="Patil S."/>
            <person name="Petrosino J."/>
            <person name="Pham C."/>
            <person name="Pham P."/>
            <person name="Pu L.-L."/>
            <person name="Qin X."/>
            <person name="Qu J."/>
            <person name="Reid J."/>
            <person name="Ross M."/>
            <person name="Ruth R."/>
            <person name="Saada N."/>
            <person name="San Lucas F."/>
            <person name="Santibanez J."/>
            <person name="Shang Y."/>
            <person name="Simmons D."/>
            <person name="Song X.-Z."/>
            <person name="Tang L.-Y."/>
            <person name="Thornton R."/>
            <person name="Warren J."/>
            <person name="Weissenberger G."/>
            <person name="Wilczek-Boney K."/>
            <person name="Worley K."/>
            <person name="Youmans B."/>
            <person name="Zhang J."/>
            <person name="Zhang L."/>
            <person name="Zhao Z."/>
            <person name="Zhou C."/>
            <person name="Zhu D."/>
            <person name="Zhu Y."/>
        </authorList>
    </citation>
    <scope>NUCLEOTIDE SEQUENCE [LARGE SCALE GENOMIC DNA]</scope>
    <source>
        <strain evidence="8 9">F0333</strain>
    </source>
</reference>
<dbReference type="eggNOG" id="COG0002">
    <property type="taxonomic scope" value="Bacteria"/>
</dbReference>
<comment type="subcellular location">
    <subcellularLocation>
        <location evidence="5">Cytoplasm</location>
    </subcellularLocation>
</comment>
<evidence type="ECO:0000256" key="6">
    <source>
        <dbReference type="PROSITE-ProRule" id="PRU10010"/>
    </source>
</evidence>
<dbReference type="InterPro" id="IPR023013">
    <property type="entry name" value="AGPR_AS"/>
</dbReference>
<keyword evidence="3 5" id="KW-0521">NADP</keyword>
<dbReference type="CDD" id="cd23934">
    <property type="entry name" value="AGPR_1_C"/>
    <property type="match status" value="1"/>
</dbReference>
<keyword evidence="2 5" id="KW-0028">Amino-acid biosynthesis</keyword>
<dbReference type="GO" id="GO:0003942">
    <property type="term" value="F:N-acetyl-gamma-glutamyl-phosphate reductase activity"/>
    <property type="evidence" value="ECO:0007669"/>
    <property type="project" value="UniProtKB-UniRule"/>
</dbReference>
<dbReference type="STRING" id="888050.HMPREF9004_0008"/>
<dbReference type="InterPro" id="IPR058924">
    <property type="entry name" value="AGPR_dimerisation_dom"/>
</dbReference>
<dbReference type="Gene3D" id="3.40.50.720">
    <property type="entry name" value="NAD(P)-binding Rossmann-like Domain"/>
    <property type="match status" value="1"/>
</dbReference>
<dbReference type="GO" id="GO:0070401">
    <property type="term" value="F:NADP+ binding"/>
    <property type="evidence" value="ECO:0007669"/>
    <property type="project" value="InterPro"/>
</dbReference>
<dbReference type="CDD" id="cd24148">
    <property type="entry name" value="AGPR_1_actinobacAGPR_like"/>
    <property type="match status" value="1"/>
</dbReference>
<dbReference type="SMART" id="SM00859">
    <property type="entry name" value="Semialdhyde_dh"/>
    <property type="match status" value="1"/>
</dbReference>
<dbReference type="GO" id="GO:0051287">
    <property type="term" value="F:NAD binding"/>
    <property type="evidence" value="ECO:0007669"/>
    <property type="project" value="InterPro"/>
</dbReference>
<evidence type="ECO:0000256" key="1">
    <source>
        <dbReference type="ARBA" id="ARBA00022571"/>
    </source>
</evidence>
<name>N6WFT1_9ACTO</name>
<dbReference type="EMBL" id="AQHZ01000001">
    <property type="protein sequence ID" value="ENO19089.1"/>
    <property type="molecule type" value="Genomic_DNA"/>
</dbReference>
<organism evidence="8 9">
    <name type="scientific">Schaalia cardiffensis F0333</name>
    <dbReference type="NCBI Taxonomy" id="888050"/>
    <lineage>
        <taxon>Bacteria</taxon>
        <taxon>Bacillati</taxon>
        <taxon>Actinomycetota</taxon>
        <taxon>Actinomycetes</taxon>
        <taxon>Actinomycetales</taxon>
        <taxon>Actinomycetaceae</taxon>
        <taxon>Schaalia</taxon>
    </lineage>
</organism>
<evidence type="ECO:0000256" key="3">
    <source>
        <dbReference type="ARBA" id="ARBA00022857"/>
    </source>
</evidence>
<comment type="function">
    <text evidence="5">Catalyzes the NADPH-dependent reduction of N-acetyl-5-glutamyl phosphate to yield N-acetyl-L-glutamate 5-semialdehyde.</text>
</comment>
<sequence length="357" mass="36792">MHMSLKAAIAGASGYAGGEVARLLAAHLEIEVTTLTAASSAGRLFGELHPQIGSLAELEIQETSVETLSGHDLVILALPHGHSAALAEELDASGDGALVLDCAADHRLIKAEDWAEYYGGEFSPAWTYGMPELIHAREPLARAQRELLAATRRIAVPGCNVTAVTLALQPAVHAGLVDVSHIVATLAVGYSGAGKSMKPHLLASQALGNMAPYAVGGTHRHIPEIIQNLVLAGGDKESMRLSFTPVLVPTSRGILATVVAPLAEGVKEESVKEAYTIYEDEALITVTPDGVWPTSGPVTGTGLARVKAVIDAKAGTLIAIAAIDNLGKGTAAAAVQSANIALGLEEYLGVPMIGVAP</sequence>
<dbReference type="GO" id="GO:0006526">
    <property type="term" value="P:L-arginine biosynthetic process"/>
    <property type="evidence" value="ECO:0007669"/>
    <property type="project" value="UniProtKB-UniRule"/>
</dbReference>
<dbReference type="HAMAP" id="MF_00150">
    <property type="entry name" value="ArgC_type1"/>
    <property type="match status" value="1"/>
</dbReference>
<proteinExistence type="inferred from homology"/>
<evidence type="ECO:0000256" key="4">
    <source>
        <dbReference type="ARBA" id="ARBA00023002"/>
    </source>
</evidence>
<feature type="active site" evidence="5 6">
    <location>
        <position position="159"/>
    </location>
</feature>
<keyword evidence="4 5" id="KW-0560">Oxidoreductase</keyword>
<evidence type="ECO:0000256" key="2">
    <source>
        <dbReference type="ARBA" id="ARBA00022605"/>
    </source>
</evidence>
<dbReference type="Pfam" id="PF22698">
    <property type="entry name" value="Semialdhyde_dhC_1"/>
    <property type="match status" value="1"/>
</dbReference>
<dbReference type="SUPFAM" id="SSF55347">
    <property type="entry name" value="Glyceraldehyde-3-phosphate dehydrogenase-like, C-terminal domain"/>
    <property type="match status" value="1"/>
</dbReference>
<comment type="similarity">
    <text evidence="5">Belongs to the NAGSA dehydrogenase family. Type 1 subfamily.</text>
</comment>
<keyword evidence="9" id="KW-1185">Reference proteome</keyword>
<accession>N6WFT1</accession>
<comment type="pathway">
    <text evidence="5">Amino-acid biosynthesis; L-arginine biosynthesis; N(2)-acetyl-L-ornithine from L-glutamate: step 3/4.</text>
</comment>
<evidence type="ECO:0000313" key="8">
    <source>
        <dbReference type="EMBL" id="ENO19089.1"/>
    </source>
</evidence>
<gene>
    <name evidence="5 8" type="primary">argC</name>
    <name evidence="8" type="ORF">HMPREF9004_0008</name>
</gene>
<keyword evidence="1 5" id="KW-0055">Arginine biosynthesis</keyword>
<dbReference type="InterPro" id="IPR036291">
    <property type="entry name" value="NAD(P)-bd_dom_sf"/>
</dbReference>
<dbReference type="PROSITE" id="PS01224">
    <property type="entry name" value="ARGC"/>
    <property type="match status" value="1"/>
</dbReference>
<dbReference type="AlphaFoldDB" id="N6WFT1"/>
<dbReference type="HOGENOM" id="CLU_006384_0_0_11"/>
<protein>
    <recommendedName>
        <fullName evidence="5">N-acetyl-gamma-glutamyl-phosphate reductase</fullName>
        <shortName evidence="5">AGPR</shortName>
        <ecNumber evidence="5">1.2.1.38</ecNumber>
    </recommendedName>
    <alternativeName>
        <fullName evidence="5">N-acetyl-glutamate semialdehyde dehydrogenase</fullName>
        <shortName evidence="5">NAGSA dehydrogenase</shortName>
    </alternativeName>
</protein>
<dbReference type="InterPro" id="IPR050085">
    <property type="entry name" value="AGPR"/>
</dbReference>
<dbReference type="Pfam" id="PF01118">
    <property type="entry name" value="Semialdhyde_dh"/>
    <property type="match status" value="1"/>
</dbReference>
<keyword evidence="5" id="KW-0963">Cytoplasm</keyword>
<dbReference type="PANTHER" id="PTHR32338:SF10">
    <property type="entry name" value="N-ACETYL-GAMMA-GLUTAMYL-PHOSPHATE REDUCTASE, CHLOROPLASTIC-RELATED"/>
    <property type="match status" value="1"/>
</dbReference>
<dbReference type="PATRIC" id="fig|888050.3.peg.8"/>
<dbReference type="InterPro" id="IPR000534">
    <property type="entry name" value="Semialdehyde_DH_NAD-bd"/>
</dbReference>
<dbReference type="EC" id="1.2.1.38" evidence="5"/>
<dbReference type="PANTHER" id="PTHR32338">
    <property type="entry name" value="N-ACETYL-GAMMA-GLUTAMYL-PHOSPHATE REDUCTASE, CHLOROPLASTIC-RELATED-RELATED"/>
    <property type="match status" value="1"/>
</dbReference>